<evidence type="ECO:0000313" key="3">
    <source>
        <dbReference type="EMBL" id="KAK5626998.1"/>
    </source>
</evidence>
<dbReference type="Proteomes" id="UP001305414">
    <property type="component" value="Unassembled WGS sequence"/>
</dbReference>
<proteinExistence type="predicted"/>
<evidence type="ECO:0000313" key="4">
    <source>
        <dbReference type="Proteomes" id="UP001305414"/>
    </source>
</evidence>
<gene>
    <name evidence="3" type="ORF">RRF57_002713</name>
</gene>
<dbReference type="Pfam" id="PF14856">
    <property type="entry name" value="Hce2"/>
    <property type="match status" value="1"/>
</dbReference>
<dbReference type="EMBL" id="JAWHQM010000004">
    <property type="protein sequence ID" value="KAK5626998.1"/>
    <property type="molecule type" value="Genomic_DNA"/>
</dbReference>
<evidence type="ECO:0000259" key="2">
    <source>
        <dbReference type="Pfam" id="PF14856"/>
    </source>
</evidence>
<organism evidence="3 4">
    <name type="scientific">Xylaria bambusicola</name>
    <dbReference type="NCBI Taxonomy" id="326684"/>
    <lineage>
        <taxon>Eukaryota</taxon>
        <taxon>Fungi</taxon>
        <taxon>Dikarya</taxon>
        <taxon>Ascomycota</taxon>
        <taxon>Pezizomycotina</taxon>
        <taxon>Sordariomycetes</taxon>
        <taxon>Xylariomycetidae</taxon>
        <taxon>Xylariales</taxon>
        <taxon>Xylariaceae</taxon>
        <taxon>Xylaria</taxon>
    </lineage>
</organism>
<dbReference type="InterPro" id="IPR029226">
    <property type="entry name" value="Ecp2-like"/>
</dbReference>
<keyword evidence="4" id="KW-1185">Reference proteome</keyword>
<feature type="chain" id="PRO_5042812755" description="Ecp2 effector protein-like domain-containing protein" evidence="1">
    <location>
        <begin position="23"/>
        <end position="155"/>
    </location>
</feature>
<feature type="domain" description="Ecp2 effector protein-like" evidence="2">
    <location>
        <begin position="35"/>
        <end position="141"/>
    </location>
</feature>
<feature type="signal peptide" evidence="1">
    <location>
        <begin position="1"/>
        <end position="22"/>
    </location>
</feature>
<dbReference type="AlphaFoldDB" id="A0AAN7UE13"/>
<accession>A0AAN7UE13</accession>
<reference evidence="3 4" key="1">
    <citation type="submission" date="2023-10" db="EMBL/GenBank/DDBJ databases">
        <title>Draft genome sequence of Xylaria bambusicola isolate GMP-LS, the root and basal stem rot pathogen of sugarcane in Indonesia.</title>
        <authorList>
            <person name="Selvaraj P."/>
            <person name="Muralishankar V."/>
            <person name="Muruganantham S."/>
            <person name="Sp S."/>
            <person name="Haryani S."/>
            <person name="Lau K.J.X."/>
            <person name="Naqvi N.I."/>
        </authorList>
    </citation>
    <scope>NUCLEOTIDE SEQUENCE [LARGE SCALE GENOMIC DNA]</scope>
    <source>
        <strain evidence="3">GMP-LS</strain>
    </source>
</reference>
<name>A0AAN7UE13_9PEZI</name>
<protein>
    <recommendedName>
        <fullName evidence="2">Ecp2 effector protein-like domain-containing protein</fullName>
    </recommendedName>
</protein>
<keyword evidence="1" id="KW-0732">Signal</keyword>
<sequence>MHHPSLLAVLLGSLIVLPISLAQNNCYGNPSIGGYCTPLTYKDTTNDFSAPPTTSECDATCFGINEDAGDWLVDFSTEADGARHSMLLYHCGFAVSRGEGTPHDAKFSLANQDILDLYDETLNRFGALHNGGISAEGTMLCDDFEINWYIQDLNA</sequence>
<comment type="caution">
    <text evidence="3">The sequence shown here is derived from an EMBL/GenBank/DDBJ whole genome shotgun (WGS) entry which is preliminary data.</text>
</comment>
<evidence type="ECO:0000256" key="1">
    <source>
        <dbReference type="SAM" id="SignalP"/>
    </source>
</evidence>